<feature type="domain" description="Pyridoxamine 5'-phosphate oxidase N-terminal" evidence="1">
    <location>
        <begin position="49"/>
        <end position="136"/>
    </location>
</feature>
<dbReference type="Proteomes" id="UP000824037">
    <property type="component" value="Unassembled WGS sequence"/>
</dbReference>
<dbReference type="InterPro" id="IPR012349">
    <property type="entry name" value="Split_barrel_FMN-bd"/>
</dbReference>
<reference evidence="2" key="1">
    <citation type="journal article" date="2021" name="PeerJ">
        <title>Extensive microbial diversity within the chicken gut microbiome revealed by metagenomics and culture.</title>
        <authorList>
            <person name="Gilroy R."/>
            <person name="Ravi A."/>
            <person name="Getino M."/>
            <person name="Pursley I."/>
            <person name="Horton D.L."/>
            <person name="Alikhan N.F."/>
            <person name="Baker D."/>
            <person name="Gharbi K."/>
            <person name="Hall N."/>
            <person name="Watson M."/>
            <person name="Adriaenssens E.M."/>
            <person name="Foster-Nyarko E."/>
            <person name="Jarju S."/>
            <person name="Secka A."/>
            <person name="Antonio M."/>
            <person name="Oren A."/>
            <person name="Chaudhuri R.R."/>
            <person name="La Ragione R."/>
            <person name="Hildebrand F."/>
            <person name="Pallen M.J."/>
        </authorList>
    </citation>
    <scope>NUCLEOTIDE SEQUENCE</scope>
    <source>
        <strain evidence="2">ChiGjej4B4-7305</strain>
    </source>
</reference>
<gene>
    <name evidence="2" type="ORF">H9815_17860</name>
</gene>
<dbReference type="SUPFAM" id="SSF50475">
    <property type="entry name" value="FMN-binding split barrel"/>
    <property type="match status" value="1"/>
</dbReference>
<evidence type="ECO:0000313" key="3">
    <source>
        <dbReference type="Proteomes" id="UP000824037"/>
    </source>
</evidence>
<organism evidence="2 3">
    <name type="scientific">Candidatus Ruania gallistercoris</name>
    <dbReference type="NCBI Taxonomy" id="2838746"/>
    <lineage>
        <taxon>Bacteria</taxon>
        <taxon>Bacillati</taxon>
        <taxon>Actinomycetota</taxon>
        <taxon>Actinomycetes</taxon>
        <taxon>Micrococcales</taxon>
        <taxon>Ruaniaceae</taxon>
        <taxon>Ruania</taxon>
    </lineage>
</organism>
<protein>
    <submittedName>
        <fullName evidence="2">Pyridoxamine 5'-phosphate oxidase family protein</fullName>
    </submittedName>
</protein>
<dbReference type="AlphaFoldDB" id="A0A9D2EHS8"/>
<name>A0A9D2EHS8_9MICO</name>
<evidence type="ECO:0000313" key="2">
    <source>
        <dbReference type="EMBL" id="HIZ37645.1"/>
    </source>
</evidence>
<sequence>MLETPEEITALQELMDRSHRGASTHLQTIVSGSRRLDASGVLAATTGMKVLSLATVTAGGEPRISAVDGHFLHGTWTFGTDGGSVKARHLAARPAVSLAHVDGERCGIFAHGSAHRLIPTDAGYDDTIAHWKAHYGSDPTTWGEDVRMYRAELTWLVGYGHSSDSDAAN</sequence>
<evidence type="ECO:0000259" key="1">
    <source>
        <dbReference type="Pfam" id="PF01243"/>
    </source>
</evidence>
<dbReference type="Pfam" id="PF01243">
    <property type="entry name" value="PNPOx_N"/>
    <property type="match status" value="1"/>
</dbReference>
<proteinExistence type="predicted"/>
<dbReference type="EMBL" id="DXBY01000307">
    <property type="protein sequence ID" value="HIZ37645.1"/>
    <property type="molecule type" value="Genomic_DNA"/>
</dbReference>
<comment type="caution">
    <text evidence="2">The sequence shown here is derived from an EMBL/GenBank/DDBJ whole genome shotgun (WGS) entry which is preliminary data.</text>
</comment>
<accession>A0A9D2EHS8</accession>
<dbReference type="InterPro" id="IPR011576">
    <property type="entry name" value="Pyridox_Oxase_N"/>
</dbReference>
<dbReference type="Gene3D" id="2.30.110.10">
    <property type="entry name" value="Electron Transport, Fmn-binding Protein, Chain A"/>
    <property type="match status" value="1"/>
</dbReference>
<reference evidence="2" key="2">
    <citation type="submission" date="2021-04" db="EMBL/GenBank/DDBJ databases">
        <authorList>
            <person name="Gilroy R."/>
        </authorList>
    </citation>
    <scope>NUCLEOTIDE SEQUENCE</scope>
    <source>
        <strain evidence="2">ChiGjej4B4-7305</strain>
    </source>
</reference>